<evidence type="ECO:0000256" key="6">
    <source>
        <dbReference type="RuleBase" id="RU004075"/>
    </source>
</evidence>
<gene>
    <name evidence="9" type="ORF">CSA56_01175</name>
</gene>
<dbReference type="Pfam" id="PF00266">
    <property type="entry name" value="Aminotran_5"/>
    <property type="match status" value="1"/>
</dbReference>
<feature type="binding site" evidence="4">
    <location>
        <position position="351"/>
    </location>
    <ligand>
        <name>substrate</name>
    </ligand>
</feature>
<dbReference type="GO" id="GO:0019265">
    <property type="term" value="P:glycine biosynthetic process, by transamination of glyoxylate"/>
    <property type="evidence" value="ECO:0007669"/>
    <property type="project" value="TreeGrafter"/>
</dbReference>
<dbReference type="PIRSF" id="PIRSF000524">
    <property type="entry name" value="SPT"/>
    <property type="match status" value="1"/>
</dbReference>
<organism evidence="9 10">
    <name type="scientific">candidate division KSB3 bacterium</name>
    <dbReference type="NCBI Taxonomy" id="2044937"/>
    <lineage>
        <taxon>Bacteria</taxon>
        <taxon>candidate division KSB3</taxon>
    </lineage>
</organism>
<evidence type="ECO:0000313" key="9">
    <source>
        <dbReference type="EMBL" id="PIE36121.1"/>
    </source>
</evidence>
<dbReference type="PANTHER" id="PTHR21152:SF40">
    <property type="entry name" value="ALANINE--GLYOXYLATE AMINOTRANSFERASE"/>
    <property type="match status" value="1"/>
</dbReference>
<dbReference type="Gene3D" id="3.40.640.10">
    <property type="entry name" value="Type I PLP-dependent aspartate aminotransferase-like (Major domain)"/>
    <property type="match status" value="1"/>
</dbReference>
<evidence type="ECO:0000313" key="10">
    <source>
        <dbReference type="Proteomes" id="UP000230821"/>
    </source>
</evidence>
<feature type="modified residue" description="N6-(pyridoxal phosphate)lysine" evidence="5">
    <location>
        <position position="208"/>
    </location>
</feature>
<evidence type="ECO:0000256" key="1">
    <source>
        <dbReference type="ARBA" id="ARBA00001933"/>
    </source>
</evidence>
<evidence type="ECO:0000256" key="5">
    <source>
        <dbReference type="PIRSR" id="PIRSR000524-50"/>
    </source>
</evidence>
<keyword evidence="9" id="KW-0808">Transferase</keyword>
<dbReference type="AlphaFoldDB" id="A0A2G6KKE0"/>
<dbReference type="Gene3D" id="3.90.1150.10">
    <property type="entry name" value="Aspartate Aminotransferase, domain 1"/>
    <property type="match status" value="1"/>
</dbReference>
<dbReference type="PANTHER" id="PTHR21152">
    <property type="entry name" value="AMINOTRANSFERASE CLASS V"/>
    <property type="match status" value="1"/>
</dbReference>
<evidence type="ECO:0000256" key="7">
    <source>
        <dbReference type="RuleBase" id="RU004504"/>
    </source>
</evidence>
<evidence type="ECO:0000259" key="8">
    <source>
        <dbReference type="Pfam" id="PF00266"/>
    </source>
</evidence>
<feature type="domain" description="Aminotransferase class V" evidence="8">
    <location>
        <begin position="45"/>
        <end position="342"/>
    </location>
</feature>
<comment type="cofactor">
    <cofactor evidence="1 5 7">
        <name>pyridoxal 5'-phosphate</name>
        <dbReference type="ChEBI" id="CHEBI:597326"/>
    </cofactor>
</comment>
<sequence>MKNPVAVPETIPLSSILPTEPLLLMGAGPVPIPPAVADANGLIINHLGQTMNVVIERVKTMAQYVFQTASNNIFGIAGPSSAAMEMAVTNLLWEGRKILVLNIGTFSKRFGEMAEAVGAECHYLEPEGLQPIPADMVEEILKREQFDVVTMVQGETSCGIHNTELPQIVKLVKAHGALAVVDAVCTLTTMPLDMDGWDIDVVVTGGQKGLSSIPGVSLIAFSEDAWRQIESRPTSCPHWCLDARRARKFWQFQQYHYTAPVPGILALHEALRIICEETLPQRFERHEMSSLALQAGIEAMGLRLFIPKAYRLNSVVAIDIPKGIDSHDMRSYMTKTFHVEISGAFGLNIVRIGQMGEQCRSYNLFRVLYAMGMSFKHFGVSLNISKGMGLLEENLVKDEKHFVR</sequence>
<dbReference type="InterPro" id="IPR020578">
    <property type="entry name" value="Aminotrans_V_PyrdxlP_BS"/>
</dbReference>
<dbReference type="InterPro" id="IPR000192">
    <property type="entry name" value="Aminotrans_V_dom"/>
</dbReference>
<comment type="caution">
    <text evidence="9">The sequence shown here is derived from an EMBL/GenBank/DDBJ whole genome shotgun (WGS) entry which is preliminary data.</text>
</comment>
<accession>A0A2G6KKE0</accession>
<proteinExistence type="inferred from homology"/>
<dbReference type="InterPro" id="IPR024169">
    <property type="entry name" value="SP_NH2Trfase/AEP_transaminase"/>
</dbReference>
<evidence type="ECO:0000256" key="3">
    <source>
        <dbReference type="ARBA" id="ARBA00022898"/>
    </source>
</evidence>
<dbReference type="GO" id="GO:0004760">
    <property type="term" value="F:L-serine-pyruvate transaminase activity"/>
    <property type="evidence" value="ECO:0007669"/>
    <property type="project" value="TreeGrafter"/>
</dbReference>
<dbReference type="GO" id="GO:0008453">
    <property type="term" value="F:alanine-glyoxylate transaminase activity"/>
    <property type="evidence" value="ECO:0007669"/>
    <property type="project" value="TreeGrafter"/>
</dbReference>
<dbReference type="InterPro" id="IPR015422">
    <property type="entry name" value="PyrdxlP-dep_Trfase_small"/>
</dbReference>
<comment type="similarity">
    <text evidence="2 6">Belongs to the class-V pyridoxal-phosphate-dependent aminotransferase family.</text>
</comment>
<evidence type="ECO:0000256" key="2">
    <source>
        <dbReference type="ARBA" id="ARBA00009236"/>
    </source>
</evidence>
<dbReference type="EMBL" id="PDSK01000024">
    <property type="protein sequence ID" value="PIE36121.1"/>
    <property type="molecule type" value="Genomic_DNA"/>
</dbReference>
<dbReference type="InterPro" id="IPR015424">
    <property type="entry name" value="PyrdxlP-dep_Trfase"/>
</dbReference>
<protein>
    <submittedName>
        <fullName evidence="9">Alanine--glyoxylate aminotransferase</fullName>
    </submittedName>
</protein>
<evidence type="ECO:0000256" key="4">
    <source>
        <dbReference type="PIRSR" id="PIRSR000524-1"/>
    </source>
</evidence>
<keyword evidence="9" id="KW-0032">Aminotransferase</keyword>
<keyword evidence="3 5" id="KW-0663">Pyridoxal phosphate</keyword>
<dbReference type="PROSITE" id="PS00595">
    <property type="entry name" value="AA_TRANSFER_CLASS_5"/>
    <property type="match status" value="1"/>
</dbReference>
<dbReference type="SUPFAM" id="SSF53383">
    <property type="entry name" value="PLP-dependent transferases"/>
    <property type="match status" value="1"/>
</dbReference>
<dbReference type="InterPro" id="IPR015421">
    <property type="entry name" value="PyrdxlP-dep_Trfase_major"/>
</dbReference>
<dbReference type="Proteomes" id="UP000230821">
    <property type="component" value="Unassembled WGS sequence"/>
</dbReference>
<reference evidence="9 10" key="1">
    <citation type="submission" date="2017-10" db="EMBL/GenBank/DDBJ databases">
        <title>Novel microbial diversity and functional potential in the marine mammal oral microbiome.</title>
        <authorList>
            <person name="Dudek N.K."/>
            <person name="Sun C.L."/>
            <person name="Burstein D."/>
            <person name="Kantor R.S."/>
            <person name="Aliaga Goltsman D.S."/>
            <person name="Bik E.M."/>
            <person name="Thomas B.C."/>
            <person name="Banfield J.F."/>
            <person name="Relman D.A."/>
        </authorList>
    </citation>
    <scope>NUCLEOTIDE SEQUENCE [LARGE SCALE GENOMIC DNA]</scope>
    <source>
        <strain evidence="9">DOLJORAL78_47_16</strain>
    </source>
</reference>
<name>A0A2G6KKE0_9BACT</name>